<organism evidence="2 3">
    <name type="scientific">Salvia divinorum</name>
    <name type="common">Maria pastora</name>
    <name type="synonym">Diviner's sage</name>
    <dbReference type="NCBI Taxonomy" id="28513"/>
    <lineage>
        <taxon>Eukaryota</taxon>
        <taxon>Viridiplantae</taxon>
        <taxon>Streptophyta</taxon>
        <taxon>Embryophyta</taxon>
        <taxon>Tracheophyta</taxon>
        <taxon>Spermatophyta</taxon>
        <taxon>Magnoliopsida</taxon>
        <taxon>eudicotyledons</taxon>
        <taxon>Gunneridae</taxon>
        <taxon>Pentapetalae</taxon>
        <taxon>asterids</taxon>
        <taxon>lamiids</taxon>
        <taxon>Lamiales</taxon>
        <taxon>Lamiaceae</taxon>
        <taxon>Nepetoideae</taxon>
        <taxon>Mentheae</taxon>
        <taxon>Salviinae</taxon>
        <taxon>Salvia</taxon>
        <taxon>Salvia subgen. Calosphace</taxon>
    </lineage>
</organism>
<keyword evidence="3" id="KW-1185">Reference proteome</keyword>
<feature type="domain" description="HIT" evidence="1">
    <location>
        <begin position="16"/>
        <end position="60"/>
    </location>
</feature>
<proteinExistence type="predicted"/>
<dbReference type="Gene3D" id="3.30.428.10">
    <property type="entry name" value="HIT-like"/>
    <property type="match status" value="1"/>
</dbReference>
<dbReference type="InterPro" id="IPR011146">
    <property type="entry name" value="HIT-like"/>
</dbReference>
<dbReference type="GO" id="GO:0047710">
    <property type="term" value="F:bis(5'-adenosyl)-triphosphatase activity"/>
    <property type="evidence" value="ECO:0007669"/>
    <property type="project" value="UniProtKB-EC"/>
</dbReference>
<dbReference type="GO" id="GO:0047627">
    <property type="term" value="F:adenylylsulfatase activity"/>
    <property type="evidence" value="ECO:0007669"/>
    <property type="project" value="UniProtKB-ARBA"/>
</dbReference>
<dbReference type="EC" id="3.6.1.29" evidence="2"/>
<dbReference type="AlphaFoldDB" id="A0ABD1GA72"/>
<dbReference type="SUPFAM" id="SSF54197">
    <property type="entry name" value="HIT-like"/>
    <property type="match status" value="1"/>
</dbReference>
<protein>
    <submittedName>
        <fullName evidence="2">Bis(5'-adenosyl)-triphosphatase</fullName>
        <ecNumber evidence="2">3.6.1.29</ecNumber>
    </submittedName>
</protein>
<comment type="caution">
    <text evidence="2">The sequence shown here is derived from an EMBL/GenBank/DDBJ whole genome shotgun (WGS) entry which is preliminary data.</text>
</comment>
<name>A0ABD1GA72_SALDI</name>
<accession>A0ABD1GA72</accession>
<reference evidence="2 3" key="1">
    <citation type="submission" date="2024-06" db="EMBL/GenBank/DDBJ databases">
        <title>A chromosome level genome sequence of Diviner's sage (Salvia divinorum).</title>
        <authorList>
            <person name="Ford S.A."/>
            <person name="Ro D.-K."/>
            <person name="Ness R.W."/>
            <person name="Phillips M.A."/>
        </authorList>
    </citation>
    <scope>NUCLEOTIDE SEQUENCE [LARGE SCALE GENOMIC DNA]</scope>
    <source>
        <strain evidence="2">SAF-2024a</strain>
        <tissue evidence="2">Leaf</tissue>
    </source>
</reference>
<dbReference type="PANTHER" id="PTHR46243">
    <property type="entry name" value="BIS(5'-ADENOSYL)-TRIPHOSPHATASE"/>
    <property type="match status" value="1"/>
</dbReference>
<dbReference type="EMBL" id="JBEAFC010000009">
    <property type="protein sequence ID" value="KAL1541015.1"/>
    <property type="molecule type" value="Genomic_DNA"/>
</dbReference>
<dbReference type="Pfam" id="PF01230">
    <property type="entry name" value="HIT"/>
    <property type="match status" value="1"/>
</dbReference>
<dbReference type="PANTHER" id="PTHR46243:SF1">
    <property type="entry name" value="BIS(5'-ADENOSYL)-TRIPHOSPHATASE"/>
    <property type="match status" value="1"/>
</dbReference>
<evidence type="ECO:0000313" key="2">
    <source>
        <dbReference type="EMBL" id="KAL1541015.1"/>
    </source>
</evidence>
<gene>
    <name evidence="2" type="ORF">AAHA92_25288</name>
</gene>
<sequence>MESESFTFGQTKSTPMEFLEIGSKMGSPYCEWPNASSLTLAIQDGPQAGQTVPHVHIHIYTFTEKVVILRRMMRSTMLLM</sequence>
<dbReference type="InterPro" id="IPR036265">
    <property type="entry name" value="HIT-like_sf"/>
</dbReference>
<evidence type="ECO:0000259" key="1">
    <source>
        <dbReference type="Pfam" id="PF01230"/>
    </source>
</evidence>
<keyword evidence="2" id="KW-0378">Hydrolase</keyword>
<dbReference type="InterPro" id="IPR051884">
    <property type="entry name" value="Bis(5'-adenosyl)-TPase_reg"/>
</dbReference>
<evidence type="ECO:0000313" key="3">
    <source>
        <dbReference type="Proteomes" id="UP001567538"/>
    </source>
</evidence>
<dbReference type="Proteomes" id="UP001567538">
    <property type="component" value="Unassembled WGS sequence"/>
</dbReference>